<feature type="chain" id="PRO_5008262965" evidence="8">
    <location>
        <begin position="24"/>
        <end position="157"/>
    </location>
</feature>
<dbReference type="EMBL" id="GDBH01000060">
    <property type="protein sequence ID" value="JAS05173.1"/>
    <property type="molecule type" value="Transcribed_RNA"/>
</dbReference>
<dbReference type="GO" id="GO:0046872">
    <property type="term" value="F:metal ion binding"/>
    <property type="evidence" value="ECO:0007669"/>
    <property type="project" value="UniProtKB-KW"/>
</dbReference>
<evidence type="ECO:0000256" key="2">
    <source>
        <dbReference type="ARBA" id="ARBA00006250"/>
    </source>
</evidence>
<dbReference type="InterPro" id="IPR016187">
    <property type="entry name" value="CTDL_fold"/>
</dbReference>
<dbReference type="PRINTS" id="PR01504">
    <property type="entry name" value="PNCREATITSAP"/>
</dbReference>
<keyword evidence="4" id="KW-0479">Metal-binding</keyword>
<dbReference type="GO" id="GO:0005576">
    <property type="term" value="C:extracellular region"/>
    <property type="evidence" value="ECO:0007669"/>
    <property type="project" value="UniProtKB-SubCell"/>
</dbReference>
<comment type="subcellular location">
    <subcellularLocation>
        <location evidence="1">Secreted</location>
    </subcellularLocation>
</comment>
<organism evidence="10">
    <name type="scientific">Micrurus tener</name>
    <name type="common">Texas coral snake</name>
    <dbReference type="NCBI Taxonomy" id="1114301"/>
    <lineage>
        <taxon>Eukaryota</taxon>
        <taxon>Metazoa</taxon>
        <taxon>Chordata</taxon>
        <taxon>Craniata</taxon>
        <taxon>Vertebrata</taxon>
        <taxon>Euteleostomi</taxon>
        <taxon>Lepidosauria</taxon>
        <taxon>Squamata</taxon>
        <taxon>Bifurcata</taxon>
        <taxon>Unidentata</taxon>
        <taxon>Episquamata</taxon>
        <taxon>Toxicofera</taxon>
        <taxon>Serpentes</taxon>
        <taxon>Colubroidea</taxon>
        <taxon>Elapidae</taxon>
        <taxon>Elapinae</taxon>
        <taxon>Micrurus</taxon>
    </lineage>
</organism>
<reference evidence="10" key="1">
    <citation type="journal article" date="2015" name="G3 (Bethesda)">
        <title>Post-transcriptional mechanisms contribute little to phenotypic variation in snake venoms.</title>
        <authorList>
            <person name="Rokyta D.R."/>
            <person name="Margres M.J."/>
            <person name="Calvin K."/>
        </authorList>
    </citation>
    <scope>NUCLEOTIDE SEQUENCE</scope>
    <source>
        <strain evidence="10">KW1743</strain>
        <tissue evidence="10">Venom gland</tissue>
    </source>
</reference>
<comment type="similarity">
    <text evidence="2">Belongs to the true venom lectin family.</text>
</comment>
<evidence type="ECO:0000256" key="6">
    <source>
        <dbReference type="ARBA" id="ARBA00022837"/>
    </source>
</evidence>
<feature type="signal peptide" evidence="8">
    <location>
        <begin position="1"/>
        <end position="23"/>
    </location>
</feature>
<name>A0A194ASC2_9SAUR</name>
<dbReference type="PROSITE" id="PS50041">
    <property type="entry name" value="C_TYPE_LECTIN_2"/>
    <property type="match status" value="1"/>
</dbReference>
<dbReference type="InterPro" id="IPR001304">
    <property type="entry name" value="C-type_lectin-like"/>
</dbReference>
<proteinExistence type="inferred from homology"/>
<dbReference type="PANTHER" id="PTHR22803">
    <property type="entry name" value="MANNOSE, PHOSPHOLIPASE, LECTIN RECEPTOR RELATED"/>
    <property type="match status" value="1"/>
</dbReference>
<keyword evidence="8" id="KW-0732">Signal</keyword>
<dbReference type="Pfam" id="PF00059">
    <property type="entry name" value="Lectin_C"/>
    <property type="match status" value="1"/>
</dbReference>
<evidence type="ECO:0000256" key="8">
    <source>
        <dbReference type="SAM" id="SignalP"/>
    </source>
</evidence>
<dbReference type="InterPro" id="IPR016186">
    <property type="entry name" value="C-type_lectin-like/link_sf"/>
</dbReference>
<dbReference type="AlphaFoldDB" id="A0A194ASC2"/>
<protein>
    <submittedName>
        <fullName evidence="10">C-type lectin 4</fullName>
    </submittedName>
</protein>
<dbReference type="SUPFAM" id="SSF56436">
    <property type="entry name" value="C-type lectin-like"/>
    <property type="match status" value="1"/>
</dbReference>
<keyword evidence="3" id="KW-0964">Secreted</keyword>
<sequence>MGQFLLVSLGLLLVAFSLNGIGADHHCPSDWYSFDKFCYKFIKQWKSWNDAEASCTRLQNSSHLASIHSQAEIFRVQKVIFMNTVLYDDVWIGLSDPWENGTWVWSDGSAYDYTSWVSEKPSAVDEEQHCVQLSSSSRYREWEAATCESNNYFICKM</sequence>
<accession>A0A194ASC2</accession>
<dbReference type="GO" id="GO:0030246">
    <property type="term" value="F:carbohydrate binding"/>
    <property type="evidence" value="ECO:0007669"/>
    <property type="project" value="UniProtKB-KW"/>
</dbReference>
<evidence type="ECO:0000259" key="9">
    <source>
        <dbReference type="PROSITE" id="PS50041"/>
    </source>
</evidence>
<dbReference type="InterPro" id="IPR050111">
    <property type="entry name" value="C-type_lectin/snaclec_domain"/>
</dbReference>
<evidence type="ECO:0000256" key="1">
    <source>
        <dbReference type="ARBA" id="ARBA00004613"/>
    </source>
</evidence>
<keyword evidence="5 10" id="KW-0430">Lectin</keyword>
<dbReference type="SMART" id="SM00034">
    <property type="entry name" value="CLECT"/>
    <property type="match status" value="1"/>
</dbReference>
<feature type="domain" description="C-type lectin" evidence="9">
    <location>
        <begin position="34"/>
        <end position="156"/>
    </location>
</feature>
<keyword evidence="7" id="KW-1015">Disulfide bond</keyword>
<evidence type="ECO:0000256" key="7">
    <source>
        <dbReference type="ARBA" id="ARBA00023157"/>
    </source>
</evidence>
<evidence type="ECO:0000256" key="5">
    <source>
        <dbReference type="ARBA" id="ARBA00022734"/>
    </source>
</evidence>
<evidence type="ECO:0000256" key="4">
    <source>
        <dbReference type="ARBA" id="ARBA00022723"/>
    </source>
</evidence>
<dbReference type="FunFam" id="3.10.100.10:FF:000015">
    <property type="entry name" value="C-type lectin Cal"/>
    <property type="match status" value="1"/>
</dbReference>
<evidence type="ECO:0000313" key="10">
    <source>
        <dbReference type="EMBL" id="JAS05173.1"/>
    </source>
</evidence>
<dbReference type="Gene3D" id="3.10.100.10">
    <property type="entry name" value="Mannose-Binding Protein A, subunit A"/>
    <property type="match status" value="1"/>
</dbReference>
<evidence type="ECO:0000256" key="3">
    <source>
        <dbReference type="ARBA" id="ARBA00022525"/>
    </source>
</evidence>
<keyword evidence="6" id="KW-0106">Calcium</keyword>